<evidence type="ECO:0000256" key="9">
    <source>
        <dbReference type="ARBA" id="ARBA00032554"/>
    </source>
</evidence>
<gene>
    <name evidence="10 13" type="primary">ispE</name>
    <name evidence="13" type="ORF">LG368_13460</name>
</gene>
<evidence type="ECO:0000256" key="2">
    <source>
        <dbReference type="ARBA" id="ARBA00012052"/>
    </source>
</evidence>
<evidence type="ECO:0000259" key="12">
    <source>
        <dbReference type="Pfam" id="PF08544"/>
    </source>
</evidence>
<comment type="function">
    <text evidence="10">Catalyzes the phosphorylation of the position 2 hydroxy group of 4-diphosphocytidyl-2C-methyl-D-erythritol.</text>
</comment>
<protein>
    <recommendedName>
        <fullName evidence="3 10">4-diphosphocytidyl-2-C-methyl-D-erythritol kinase</fullName>
        <shortName evidence="10">CMK</shortName>
        <ecNumber evidence="2 10">2.7.1.148</ecNumber>
    </recommendedName>
    <alternativeName>
        <fullName evidence="9 10">4-(cytidine-5'-diphospho)-2-C-methyl-D-erythritol kinase</fullName>
    </alternativeName>
</protein>
<dbReference type="Pfam" id="PF00288">
    <property type="entry name" value="GHMP_kinases_N"/>
    <property type="match status" value="1"/>
</dbReference>
<feature type="binding site" evidence="10">
    <location>
        <begin position="99"/>
        <end position="109"/>
    </location>
    <ligand>
        <name>ATP</name>
        <dbReference type="ChEBI" id="CHEBI:30616"/>
    </ligand>
</feature>
<feature type="active site" evidence="10">
    <location>
        <position position="15"/>
    </location>
</feature>
<evidence type="ECO:0000256" key="1">
    <source>
        <dbReference type="ARBA" id="ARBA00009684"/>
    </source>
</evidence>
<dbReference type="AlphaFoldDB" id="A0A9X1LFD6"/>
<dbReference type="Gene3D" id="3.30.230.10">
    <property type="match status" value="1"/>
</dbReference>
<comment type="pathway">
    <text evidence="10">Isoprenoid biosynthesis; isopentenyl diphosphate biosynthesis via DXP pathway; isopentenyl diphosphate from 1-deoxy-D-xylulose 5-phosphate: step 3/6.</text>
</comment>
<keyword evidence="6 10" id="KW-0418">Kinase</keyword>
<evidence type="ECO:0000256" key="8">
    <source>
        <dbReference type="ARBA" id="ARBA00023229"/>
    </source>
</evidence>
<dbReference type="Gene3D" id="3.30.70.890">
    <property type="entry name" value="GHMP kinase, C-terminal domain"/>
    <property type="match status" value="1"/>
</dbReference>
<proteinExistence type="inferred from homology"/>
<dbReference type="Pfam" id="PF08544">
    <property type="entry name" value="GHMP_kinases_C"/>
    <property type="match status" value="1"/>
</dbReference>
<dbReference type="Proteomes" id="UP001139095">
    <property type="component" value="Unassembled WGS sequence"/>
</dbReference>
<evidence type="ECO:0000256" key="7">
    <source>
        <dbReference type="ARBA" id="ARBA00022840"/>
    </source>
</evidence>
<dbReference type="RefSeq" id="WP_226755241.1">
    <property type="nucleotide sequence ID" value="NZ_JAJATW010000026.1"/>
</dbReference>
<dbReference type="SUPFAM" id="SSF54211">
    <property type="entry name" value="Ribosomal protein S5 domain 2-like"/>
    <property type="match status" value="1"/>
</dbReference>
<dbReference type="GO" id="GO:0050515">
    <property type="term" value="F:4-(cytidine 5'-diphospho)-2-C-methyl-D-erythritol kinase activity"/>
    <property type="evidence" value="ECO:0007669"/>
    <property type="project" value="UniProtKB-UniRule"/>
</dbReference>
<dbReference type="PANTHER" id="PTHR43527:SF2">
    <property type="entry name" value="4-DIPHOSPHOCYTIDYL-2-C-METHYL-D-ERYTHRITOL KINASE, CHLOROPLASTIC"/>
    <property type="match status" value="1"/>
</dbReference>
<comment type="catalytic activity">
    <reaction evidence="10">
        <text>4-CDP-2-C-methyl-D-erythritol + ATP = 4-CDP-2-C-methyl-D-erythritol 2-phosphate + ADP + H(+)</text>
        <dbReference type="Rhea" id="RHEA:18437"/>
        <dbReference type="ChEBI" id="CHEBI:15378"/>
        <dbReference type="ChEBI" id="CHEBI:30616"/>
        <dbReference type="ChEBI" id="CHEBI:57823"/>
        <dbReference type="ChEBI" id="CHEBI:57919"/>
        <dbReference type="ChEBI" id="CHEBI:456216"/>
        <dbReference type="EC" id="2.7.1.148"/>
    </reaction>
</comment>
<evidence type="ECO:0000256" key="3">
    <source>
        <dbReference type="ARBA" id="ARBA00017473"/>
    </source>
</evidence>
<dbReference type="GO" id="GO:0016114">
    <property type="term" value="P:terpenoid biosynthetic process"/>
    <property type="evidence" value="ECO:0007669"/>
    <property type="project" value="UniProtKB-UniRule"/>
</dbReference>
<keyword evidence="8 10" id="KW-0414">Isoprene biosynthesis</keyword>
<keyword evidence="14" id="KW-1185">Reference proteome</keyword>
<feature type="domain" description="GHMP kinase C-terminal" evidence="12">
    <location>
        <begin position="201"/>
        <end position="261"/>
    </location>
</feature>
<dbReference type="PANTHER" id="PTHR43527">
    <property type="entry name" value="4-DIPHOSPHOCYTIDYL-2-C-METHYL-D-ERYTHRITOL KINASE, CHLOROPLASTIC"/>
    <property type="match status" value="1"/>
</dbReference>
<organism evidence="13 14">
    <name type="scientific">Marinomonas algarum</name>
    <dbReference type="NCBI Taxonomy" id="2883105"/>
    <lineage>
        <taxon>Bacteria</taxon>
        <taxon>Pseudomonadati</taxon>
        <taxon>Pseudomonadota</taxon>
        <taxon>Gammaproteobacteria</taxon>
        <taxon>Oceanospirillales</taxon>
        <taxon>Oceanospirillaceae</taxon>
        <taxon>Marinomonas</taxon>
    </lineage>
</organism>
<dbReference type="InterPro" id="IPR006204">
    <property type="entry name" value="GHMP_kinase_N_dom"/>
</dbReference>
<dbReference type="NCBIfam" id="TIGR00154">
    <property type="entry name" value="ispE"/>
    <property type="match status" value="1"/>
</dbReference>
<evidence type="ECO:0000313" key="14">
    <source>
        <dbReference type="Proteomes" id="UP001139095"/>
    </source>
</evidence>
<dbReference type="InterPro" id="IPR036554">
    <property type="entry name" value="GHMP_kinase_C_sf"/>
</dbReference>
<keyword evidence="5 10" id="KW-0547">Nucleotide-binding</keyword>
<dbReference type="GO" id="GO:0005524">
    <property type="term" value="F:ATP binding"/>
    <property type="evidence" value="ECO:0007669"/>
    <property type="project" value="UniProtKB-UniRule"/>
</dbReference>
<comment type="caution">
    <text evidence="13">The sequence shown here is derived from an EMBL/GenBank/DDBJ whole genome shotgun (WGS) entry which is preliminary data.</text>
</comment>
<evidence type="ECO:0000256" key="4">
    <source>
        <dbReference type="ARBA" id="ARBA00022679"/>
    </source>
</evidence>
<dbReference type="InterPro" id="IPR004424">
    <property type="entry name" value="IspE"/>
</dbReference>
<evidence type="ECO:0000313" key="13">
    <source>
        <dbReference type="EMBL" id="MCB5162895.1"/>
    </source>
</evidence>
<evidence type="ECO:0000256" key="5">
    <source>
        <dbReference type="ARBA" id="ARBA00022741"/>
    </source>
</evidence>
<evidence type="ECO:0000256" key="6">
    <source>
        <dbReference type="ARBA" id="ARBA00022777"/>
    </source>
</evidence>
<comment type="similarity">
    <text evidence="1 10">Belongs to the GHMP kinase family. IspE subfamily.</text>
</comment>
<evidence type="ECO:0000259" key="11">
    <source>
        <dbReference type="Pfam" id="PF00288"/>
    </source>
</evidence>
<dbReference type="HAMAP" id="MF_00061">
    <property type="entry name" value="IspE"/>
    <property type="match status" value="1"/>
</dbReference>
<dbReference type="InterPro" id="IPR020568">
    <property type="entry name" value="Ribosomal_Su5_D2-typ_SF"/>
</dbReference>
<dbReference type="EC" id="2.7.1.148" evidence="2 10"/>
<feature type="active site" evidence="10">
    <location>
        <position position="141"/>
    </location>
</feature>
<accession>A0A9X1LFD6</accession>
<dbReference type="SUPFAM" id="SSF55060">
    <property type="entry name" value="GHMP Kinase, C-terminal domain"/>
    <property type="match status" value="1"/>
</dbReference>
<feature type="domain" description="GHMP kinase N-terminal" evidence="11">
    <location>
        <begin position="70"/>
        <end position="149"/>
    </location>
</feature>
<dbReference type="PIRSF" id="PIRSF010376">
    <property type="entry name" value="IspE"/>
    <property type="match status" value="1"/>
</dbReference>
<dbReference type="InterPro" id="IPR014721">
    <property type="entry name" value="Ribsml_uS5_D2-typ_fold_subgr"/>
</dbReference>
<sequence length="298" mass="33000">MDYSIKMMRLPSPAKLNLFLHIIGQRDDGYHELQTLFQFIDLCDTLDITLTRDNALTLTPTIDGLPSEDNLIYKAAKLLMPFRHDTTFGATIHLTKQLPMGGGIGGGSSNAATTLLALNTLWRCQLSLEELAHLGVQLGADVPVFVMGKSAFAEGVGEHLYPVELETPYYLLIKPNSHVSTGQIFTDKCLTRDTPPIRISHALTLAGHNDCLDVVLKHYPDVNEAYQWLKHYGDAKLTGTGACLFLAFDSLNEAQKVKADTPEKWQSYVCHGLNASPTHDALKQWIKQVDIDDGSEQH</sequence>
<keyword evidence="7 10" id="KW-0067">ATP-binding</keyword>
<evidence type="ECO:0000256" key="10">
    <source>
        <dbReference type="HAMAP-Rule" id="MF_00061"/>
    </source>
</evidence>
<dbReference type="EMBL" id="JAJATW010000026">
    <property type="protein sequence ID" value="MCB5162895.1"/>
    <property type="molecule type" value="Genomic_DNA"/>
</dbReference>
<keyword evidence="4 10" id="KW-0808">Transferase</keyword>
<name>A0A9X1LFD6_9GAMM</name>
<reference evidence="13" key="1">
    <citation type="submission" date="2021-10" db="EMBL/GenBank/DDBJ databases">
        <title>Marinomonas pontica sp. nov., isolated from the Black Sea.</title>
        <authorList>
            <person name="Zhao L.-H."/>
            <person name="Xue J.-H."/>
        </authorList>
    </citation>
    <scope>NUCLEOTIDE SEQUENCE</scope>
    <source>
        <strain evidence="13">E8</strain>
    </source>
</reference>
<dbReference type="GO" id="GO:0019288">
    <property type="term" value="P:isopentenyl diphosphate biosynthetic process, methylerythritol 4-phosphate pathway"/>
    <property type="evidence" value="ECO:0007669"/>
    <property type="project" value="UniProtKB-UniRule"/>
</dbReference>
<dbReference type="InterPro" id="IPR013750">
    <property type="entry name" value="GHMP_kinase_C_dom"/>
</dbReference>